<reference evidence="3" key="1">
    <citation type="submission" date="2022-08" db="UniProtKB">
        <authorList>
            <consortium name="EnsemblMetazoa"/>
        </authorList>
    </citation>
    <scope>IDENTIFICATION</scope>
</reference>
<dbReference type="GO" id="GO:0003677">
    <property type="term" value="F:DNA binding"/>
    <property type="evidence" value="ECO:0007669"/>
    <property type="project" value="UniProtKB-KW"/>
</dbReference>
<dbReference type="GO" id="GO:0005694">
    <property type="term" value="C:chromosome"/>
    <property type="evidence" value="ECO:0007669"/>
    <property type="project" value="UniProtKB-ARBA"/>
</dbReference>
<feature type="compositionally biased region" description="Polar residues" evidence="2">
    <location>
        <begin position="194"/>
        <end position="206"/>
    </location>
</feature>
<dbReference type="GO" id="GO:0010212">
    <property type="term" value="P:response to ionizing radiation"/>
    <property type="evidence" value="ECO:0007669"/>
    <property type="project" value="TreeGrafter"/>
</dbReference>
<dbReference type="SUPFAM" id="SSF50249">
    <property type="entry name" value="Nucleic acid-binding proteins"/>
    <property type="match status" value="1"/>
</dbReference>
<dbReference type="InterPro" id="IPR051231">
    <property type="entry name" value="SOSS-B"/>
</dbReference>
<accession>A0A8W7PP80</accession>
<evidence type="ECO:0000313" key="3">
    <source>
        <dbReference type="EnsemblMetazoa" id="ACOM035298-PA.1"/>
    </source>
</evidence>
<feature type="compositionally biased region" description="Low complexity" evidence="2">
    <location>
        <begin position="172"/>
        <end position="184"/>
    </location>
</feature>
<proteinExistence type="predicted"/>
<keyword evidence="1" id="KW-0238">DNA-binding</keyword>
<dbReference type="Proteomes" id="UP000075882">
    <property type="component" value="Unassembled WGS sequence"/>
</dbReference>
<dbReference type="CDD" id="cd04491">
    <property type="entry name" value="SoSSB_OBF"/>
    <property type="match status" value="1"/>
</dbReference>
<dbReference type="EnsemblMetazoa" id="ACOM035298-RA">
    <property type="protein sequence ID" value="ACOM035298-PA.1"/>
    <property type="gene ID" value="ACOM035298"/>
</dbReference>
<name>A0A8W7PP80_ANOCL</name>
<dbReference type="GO" id="GO:0044818">
    <property type="term" value="P:mitotic G2/M transition checkpoint"/>
    <property type="evidence" value="ECO:0007669"/>
    <property type="project" value="TreeGrafter"/>
</dbReference>
<evidence type="ECO:0000256" key="1">
    <source>
        <dbReference type="ARBA" id="ARBA00023125"/>
    </source>
</evidence>
<dbReference type="GO" id="GO:0070876">
    <property type="term" value="C:SOSS complex"/>
    <property type="evidence" value="ECO:0007669"/>
    <property type="project" value="TreeGrafter"/>
</dbReference>
<dbReference type="Gene3D" id="2.40.50.140">
    <property type="entry name" value="Nucleic acid-binding proteins"/>
    <property type="match status" value="1"/>
</dbReference>
<dbReference type="InterPro" id="IPR012340">
    <property type="entry name" value="NA-bd_OB-fold"/>
</dbReference>
<protein>
    <submittedName>
        <fullName evidence="3">Uncharacterized protein</fullName>
    </submittedName>
</protein>
<dbReference type="VEuPathDB" id="VectorBase:ACON2_039571"/>
<organism evidence="3">
    <name type="scientific">Anopheles coluzzii</name>
    <name type="common">African malaria mosquito</name>
    <dbReference type="NCBI Taxonomy" id="1518534"/>
    <lineage>
        <taxon>Eukaryota</taxon>
        <taxon>Metazoa</taxon>
        <taxon>Ecdysozoa</taxon>
        <taxon>Arthropoda</taxon>
        <taxon>Hexapoda</taxon>
        <taxon>Insecta</taxon>
        <taxon>Pterygota</taxon>
        <taxon>Neoptera</taxon>
        <taxon>Endopterygota</taxon>
        <taxon>Diptera</taxon>
        <taxon>Nematocera</taxon>
        <taxon>Culicoidea</taxon>
        <taxon>Culicidae</taxon>
        <taxon>Anophelinae</taxon>
        <taxon>Anopheles</taxon>
    </lineage>
</organism>
<sequence>LPLKSSRPLPFTLPAQIVMAVNMYGPMQNHPPPNPNPTDLMAIKDIYPGMKNINVIFIILEIGPVTLTKENREVRTFKVADQSAAINVSIWDEPGKQLLPGDIVRLTKGYANVWRQSLTLYSGKNGEIVRLGDFCYTFNEMVNMSEPNPNLAAPMPQPILNNGSGGGGPNGGPNNNNNGNNGTGKALGTPKPVPNSSSPLLSTGAGSQPKPHAATTRYSVADVFAAAANTYYIVYNDWKIYYRCGSFRHFARCLITMSAFGTDLKIPLIPCHNYQD</sequence>
<dbReference type="PANTHER" id="PTHR13356:SF0">
    <property type="entry name" value="SOSS COMPLEX SUBUNIT B HOMOLOG"/>
    <property type="match status" value="1"/>
</dbReference>
<dbReference type="GO" id="GO:0000724">
    <property type="term" value="P:double-strand break repair via homologous recombination"/>
    <property type="evidence" value="ECO:0007669"/>
    <property type="project" value="TreeGrafter"/>
</dbReference>
<evidence type="ECO:0000256" key="2">
    <source>
        <dbReference type="SAM" id="MobiDB-lite"/>
    </source>
</evidence>
<dbReference type="AlphaFoldDB" id="A0A8W7PP80"/>
<dbReference type="FunFam" id="2.40.50.140:FF:000072">
    <property type="entry name" value="SOSS complex subunit B2"/>
    <property type="match status" value="1"/>
</dbReference>
<feature type="region of interest" description="Disordered" evidence="2">
    <location>
        <begin position="149"/>
        <end position="212"/>
    </location>
</feature>
<dbReference type="PANTHER" id="PTHR13356">
    <property type="entry name" value="OB FOLD NUCLEIC ACID BINDING PROTEIN-RELATED"/>
    <property type="match status" value="1"/>
</dbReference>